<evidence type="ECO:0000259" key="2">
    <source>
        <dbReference type="PROSITE" id="PS50883"/>
    </source>
</evidence>
<dbReference type="InterPro" id="IPR050706">
    <property type="entry name" value="Cyclic-di-GMP_PDE-like"/>
</dbReference>
<dbReference type="PROSITE" id="PS50883">
    <property type="entry name" value="EAL"/>
    <property type="match status" value="1"/>
</dbReference>
<organism evidence="4 5">
    <name type="scientific">Gordonia asplenii</name>
    <dbReference type="NCBI Taxonomy" id="2725283"/>
    <lineage>
        <taxon>Bacteria</taxon>
        <taxon>Bacillati</taxon>
        <taxon>Actinomycetota</taxon>
        <taxon>Actinomycetes</taxon>
        <taxon>Mycobacteriales</taxon>
        <taxon>Gordoniaceae</taxon>
        <taxon>Gordonia</taxon>
    </lineage>
</organism>
<dbReference type="InterPro" id="IPR000160">
    <property type="entry name" value="GGDEF_dom"/>
</dbReference>
<gene>
    <name evidence="4" type="ORF">HH308_04075</name>
</gene>
<dbReference type="InterPro" id="IPR029787">
    <property type="entry name" value="Nucleotide_cyclase"/>
</dbReference>
<comment type="caution">
    <text evidence="4">The sequence shown here is derived from an EMBL/GenBank/DDBJ whole genome shotgun (WGS) entry which is preliminary data.</text>
</comment>
<dbReference type="PANTHER" id="PTHR33121:SF70">
    <property type="entry name" value="SIGNALING PROTEIN YKOW"/>
    <property type="match status" value="1"/>
</dbReference>
<dbReference type="NCBIfam" id="TIGR00254">
    <property type="entry name" value="GGDEF"/>
    <property type="match status" value="1"/>
</dbReference>
<dbReference type="Gene3D" id="3.20.20.450">
    <property type="entry name" value="EAL domain"/>
    <property type="match status" value="1"/>
</dbReference>
<keyword evidence="1" id="KW-0472">Membrane</keyword>
<dbReference type="Pfam" id="PF00990">
    <property type="entry name" value="GGDEF"/>
    <property type="match status" value="1"/>
</dbReference>
<keyword evidence="1" id="KW-1133">Transmembrane helix</keyword>
<evidence type="ECO:0000313" key="4">
    <source>
        <dbReference type="EMBL" id="NMO00389.1"/>
    </source>
</evidence>
<dbReference type="CDD" id="cd01948">
    <property type="entry name" value="EAL"/>
    <property type="match status" value="1"/>
</dbReference>
<protein>
    <submittedName>
        <fullName evidence="4">EAL domain-containing protein</fullName>
    </submittedName>
</protein>
<dbReference type="EMBL" id="JABBNB010000003">
    <property type="protein sequence ID" value="NMO00389.1"/>
    <property type="molecule type" value="Genomic_DNA"/>
</dbReference>
<reference evidence="4 5" key="1">
    <citation type="submission" date="2020-04" db="EMBL/GenBank/DDBJ databases">
        <title>Gordonia sp. nov. TBRC 11910.</title>
        <authorList>
            <person name="Suriyachadkun C."/>
        </authorList>
    </citation>
    <scope>NUCLEOTIDE SEQUENCE [LARGE SCALE GENOMIC DNA]</scope>
    <source>
        <strain evidence="4 5">TBRC 11910</strain>
    </source>
</reference>
<dbReference type="Proteomes" id="UP000550729">
    <property type="component" value="Unassembled WGS sequence"/>
</dbReference>
<proteinExistence type="predicted"/>
<evidence type="ECO:0000256" key="1">
    <source>
        <dbReference type="SAM" id="Phobius"/>
    </source>
</evidence>
<feature type="transmembrane region" description="Helical" evidence="1">
    <location>
        <begin position="45"/>
        <end position="65"/>
    </location>
</feature>
<dbReference type="AlphaFoldDB" id="A0A848KQQ5"/>
<feature type="transmembrane region" description="Helical" evidence="1">
    <location>
        <begin position="107"/>
        <end position="126"/>
    </location>
</feature>
<dbReference type="Pfam" id="PF00563">
    <property type="entry name" value="EAL"/>
    <property type="match status" value="1"/>
</dbReference>
<sequence length="617" mass="66825">MPDRRATAGWTDAEYRKVTRWVVYTMLLGAIVAQIWSWAPSQFPMSGKLIVAMCGLAIALVAAWLWRIANSGGRWPLEVAMGTVPVIVSAGHMAFPRAYLLDAYASGTAAFYLWTTPVVVIVFGAAAGIRHTVVSSLCIGVSLVVTVGAIGQWTSIRIWTMVTATMIGMTLLGRVLHDVAVERIRVQAIHDPVTGLPNRRHLEAVLDSLIARNVAVVVIFLDLDNFKLVNDTLGHHAGDDILAAVGERLRDCLPRAAAIGRFGGDEFVAVVDASVNDVGDLRQRVESLWQEPFATGGQLFHLRGSAGLALSRGRADEARLIMREADLAVLAAKSRGRAQSVVFEPSMDSAGDDLDFAQALHAALRFESDALWVGYQPIVDLPTRRIVGVEALLRWTHPELGTVSPVRVVSVAERVGLINELGRTVCDIACRDLARLRAELGVDDLYVSINVSPMQILNDDFAALILATIDDAGIPRSAVRIEITEHLLVEDMDRALRSLTTLSEAGIRLSLDDFGTGYASLGYLGKLPVDTLKIDSSFVRDVETDARVFVEAIMALSRALAVDVVAEGIESEAEEAALRQLGCQYGQGYRYGKAVSVDELWDVLIRHYLTAGDAPGG</sequence>
<feature type="domain" description="EAL" evidence="2">
    <location>
        <begin position="353"/>
        <end position="608"/>
    </location>
</feature>
<dbReference type="Gene3D" id="3.30.70.270">
    <property type="match status" value="1"/>
</dbReference>
<dbReference type="RefSeq" id="WP_170192890.1">
    <property type="nucleotide sequence ID" value="NZ_JABBNB010000003.1"/>
</dbReference>
<dbReference type="SMART" id="SM00052">
    <property type="entry name" value="EAL"/>
    <property type="match status" value="1"/>
</dbReference>
<feature type="transmembrane region" description="Helical" evidence="1">
    <location>
        <begin position="77"/>
        <end position="95"/>
    </location>
</feature>
<dbReference type="SUPFAM" id="SSF55073">
    <property type="entry name" value="Nucleotide cyclase"/>
    <property type="match status" value="1"/>
</dbReference>
<dbReference type="PANTHER" id="PTHR33121">
    <property type="entry name" value="CYCLIC DI-GMP PHOSPHODIESTERASE PDEF"/>
    <property type="match status" value="1"/>
</dbReference>
<dbReference type="PROSITE" id="PS50887">
    <property type="entry name" value="GGDEF"/>
    <property type="match status" value="1"/>
</dbReference>
<keyword evidence="1" id="KW-0812">Transmembrane</keyword>
<dbReference type="InterPro" id="IPR035919">
    <property type="entry name" value="EAL_sf"/>
</dbReference>
<dbReference type="InterPro" id="IPR001633">
    <property type="entry name" value="EAL_dom"/>
</dbReference>
<dbReference type="CDD" id="cd01949">
    <property type="entry name" value="GGDEF"/>
    <property type="match status" value="1"/>
</dbReference>
<feature type="transmembrane region" description="Helical" evidence="1">
    <location>
        <begin position="133"/>
        <end position="150"/>
    </location>
</feature>
<dbReference type="SUPFAM" id="SSF141868">
    <property type="entry name" value="EAL domain-like"/>
    <property type="match status" value="1"/>
</dbReference>
<dbReference type="GO" id="GO:0071111">
    <property type="term" value="F:cyclic-guanylate-specific phosphodiesterase activity"/>
    <property type="evidence" value="ECO:0007669"/>
    <property type="project" value="InterPro"/>
</dbReference>
<dbReference type="SMART" id="SM00267">
    <property type="entry name" value="GGDEF"/>
    <property type="match status" value="1"/>
</dbReference>
<feature type="domain" description="GGDEF" evidence="3">
    <location>
        <begin position="214"/>
        <end position="345"/>
    </location>
</feature>
<evidence type="ECO:0000259" key="3">
    <source>
        <dbReference type="PROSITE" id="PS50887"/>
    </source>
</evidence>
<dbReference type="InterPro" id="IPR043128">
    <property type="entry name" value="Rev_trsase/Diguanyl_cyclase"/>
</dbReference>
<keyword evidence="5" id="KW-1185">Reference proteome</keyword>
<feature type="transmembrane region" description="Helical" evidence="1">
    <location>
        <begin position="21"/>
        <end position="39"/>
    </location>
</feature>
<accession>A0A848KQQ5</accession>
<name>A0A848KQQ5_9ACTN</name>
<evidence type="ECO:0000313" key="5">
    <source>
        <dbReference type="Proteomes" id="UP000550729"/>
    </source>
</evidence>